<evidence type="ECO:0000313" key="3">
    <source>
        <dbReference type="EMBL" id="GGU52291.1"/>
    </source>
</evidence>
<organism evidence="3 4">
    <name type="scientific">Lentzea flava</name>
    <dbReference type="NCBI Taxonomy" id="103732"/>
    <lineage>
        <taxon>Bacteria</taxon>
        <taxon>Bacillati</taxon>
        <taxon>Actinomycetota</taxon>
        <taxon>Actinomycetes</taxon>
        <taxon>Pseudonocardiales</taxon>
        <taxon>Pseudonocardiaceae</taxon>
        <taxon>Lentzea</taxon>
    </lineage>
</organism>
<evidence type="ECO:0000256" key="2">
    <source>
        <dbReference type="SAM" id="Phobius"/>
    </source>
</evidence>
<feature type="transmembrane region" description="Helical" evidence="2">
    <location>
        <begin position="6"/>
        <end position="24"/>
    </location>
</feature>
<accession>A0ABQ2UT26</accession>
<keyword evidence="2" id="KW-0472">Membrane</keyword>
<reference evidence="4" key="1">
    <citation type="journal article" date="2019" name="Int. J. Syst. Evol. Microbiol.">
        <title>The Global Catalogue of Microorganisms (GCM) 10K type strain sequencing project: providing services to taxonomists for standard genome sequencing and annotation.</title>
        <authorList>
            <consortium name="The Broad Institute Genomics Platform"/>
            <consortium name="The Broad Institute Genome Sequencing Center for Infectious Disease"/>
            <person name="Wu L."/>
            <person name="Ma J."/>
        </authorList>
    </citation>
    <scope>NUCLEOTIDE SEQUENCE [LARGE SCALE GENOMIC DNA]</scope>
    <source>
        <strain evidence="4">JCM 3296</strain>
    </source>
</reference>
<feature type="compositionally biased region" description="Basic and acidic residues" evidence="1">
    <location>
        <begin position="44"/>
        <end position="70"/>
    </location>
</feature>
<dbReference type="EMBL" id="BMRE01000024">
    <property type="protein sequence ID" value="GGU52291.1"/>
    <property type="molecule type" value="Genomic_DNA"/>
</dbReference>
<name>A0ABQ2UT26_9PSEU</name>
<proteinExistence type="predicted"/>
<keyword evidence="4" id="KW-1185">Reference proteome</keyword>
<comment type="caution">
    <text evidence="3">The sequence shown here is derived from an EMBL/GenBank/DDBJ whole genome shotgun (WGS) entry which is preliminary data.</text>
</comment>
<feature type="region of interest" description="Disordered" evidence="1">
    <location>
        <begin position="177"/>
        <end position="197"/>
    </location>
</feature>
<evidence type="ECO:0000313" key="4">
    <source>
        <dbReference type="Proteomes" id="UP000649573"/>
    </source>
</evidence>
<keyword evidence="2" id="KW-0812">Transmembrane</keyword>
<dbReference type="Proteomes" id="UP000649573">
    <property type="component" value="Unassembled WGS sequence"/>
</dbReference>
<keyword evidence="2" id="KW-1133">Transmembrane helix</keyword>
<sequence>MSTGAIIGLVVAVLVVLVVLVFVVRPAMQRKRLRDRFGPEYDRAVSHSDSRTAAEKELAEREHRHSEFDLKPLSPSAQESYRRHWAGVQAKFVDSPDKAIADADRLVTDLMAERGYPTEGYEAQLSVLSVEHARTLEHYRKAHDISERQEIGEASTEDLRTAMVHYRELFTDLLERGAAPDKDREAARKERKEKTDV</sequence>
<protein>
    <recommendedName>
        <fullName evidence="5">Secreted protein</fullName>
    </recommendedName>
</protein>
<evidence type="ECO:0000256" key="1">
    <source>
        <dbReference type="SAM" id="MobiDB-lite"/>
    </source>
</evidence>
<gene>
    <name evidence="3" type="ORF">GCM10010178_51310</name>
</gene>
<feature type="region of interest" description="Disordered" evidence="1">
    <location>
        <begin position="44"/>
        <end position="73"/>
    </location>
</feature>
<evidence type="ECO:0008006" key="5">
    <source>
        <dbReference type="Google" id="ProtNLM"/>
    </source>
</evidence>
<dbReference type="RefSeq" id="WP_189256260.1">
    <property type="nucleotide sequence ID" value="NZ_BMRE01000024.1"/>
</dbReference>